<name>A0ABW6C1I7_9BACT</name>
<gene>
    <name evidence="2" type="ORF">ACFS7Z_22485</name>
</gene>
<dbReference type="SUPFAM" id="SSF52540">
    <property type="entry name" value="P-loop containing nucleoside triphosphate hydrolases"/>
    <property type="match status" value="1"/>
</dbReference>
<feature type="region of interest" description="Disordered" evidence="1">
    <location>
        <begin position="1"/>
        <end position="32"/>
    </location>
</feature>
<organism evidence="2 3">
    <name type="scientific">Pontibacter toksunensis</name>
    <dbReference type="NCBI Taxonomy" id="1332631"/>
    <lineage>
        <taxon>Bacteria</taxon>
        <taxon>Pseudomonadati</taxon>
        <taxon>Bacteroidota</taxon>
        <taxon>Cytophagia</taxon>
        <taxon>Cytophagales</taxon>
        <taxon>Hymenobacteraceae</taxon>
        <taxon>Pontibacter</taxon>
    </lineage>
</organism>
<comment type="caution">
    <text evidence="2">The sequence shown here is derived from an EMBL/GenBank/DDBJ whole genome shotgun (WGS) entry which is preliminary data.</text>
</comment>
<evidence type="ECO:0000313" key="3">
    <source>
        <dbReference type="Proteomes" id="UP001597641"/>
    </source>
</evidence>
<dbReference type="EMBL" id="JBHUOX010000025">
    <property type="protein sequence ID" value="MFD3003148.1"/>
    <property type="molecule type" value="Genomic_DNA"/>
</dbReference>
<accession>A0ABW6C1I7</accession>
<feature type="compositionally biased region" description="Basic and acidic residues" evidence="1">
    <location>
        <begin position="1"/>
        <end position="14"/>
    </location>
</feature>
<evidence type="ECO:0000313" key="2">
    <source>
        <dbReference type="EMBL" id="MFD3003148.1"/>
    </source>
</evidence>
<dbReference type="InterPro" id="IPR027417">
    <property type="entry name" value="P-loop_NTPase"/>
</dbReference>
<sequence>MKRARETVKQDLPGKETTVNPSEETAQPEEGKQSLDFAQRLAFLERKGKELYGEHFRLYGEDYPLLEKLLAYAAGDRLSAERQGLSLRKGLLLSGPIGCGKTSLMTLLRLFLPPQERYRVKSCREVSFEFHREGYEVIQRYTQPPPGSLLKASAYLFDDLGTESSGKHYGNTCNVMGEVLLSRYDQFVLWGVKTHLTTNLSTSEIEKAYGKRVRSRMREMFNLVSFDKGAKDKRD</sequence>
<reference evidence="3" key="1">
    <citation type="journal article" date="2019" name="Int. J. Syst. Evol. Microbiol.">
        <title>The Global Catalogue of Microorganisms (GCM) 10K type strain sequencing project: providing services to taxonomists for standard genome sequencing and annotation.</title>
        <authorList>
            <consortium name="The Broad Institute Genomics Platform"/>
            <consortium name="The Broad Institute Genome Sequencing Center for Infectious Disease"/>
            <person name="Wu L."/>
            <person name="Ma J."/>
        </authorList>
    </citation>
    <scope>NUCLEOTIDE SEQUENCE [LARGE SCALE GENOMIC DNA]</scope>
    <source>
        <strain evidence="3">KCTC 23984</strain>
    </source>
</reference>
<dbReference type="RefSeq" id="WP_377489958.1">
    <property type="nucleotide sequence ID" value="NZ_JBHUOX010000025.1"/>
</dbReference>
<protein>
    <submittedName>
        <fullName evidence="2">ATPase</fullName>
    </submittedName>
</protein>
<proteinExistence type="predicted"/>
<dbReference type="Gene3D" id="3.40.50.300">
    <property type="entry name" value="P-loop containing nucleotide triphosphate hydrolases"/>
    <property type="match status" value="1"/>
</dbReference>
<evidence type="ECO:0000256" key="1">
    <source>
        <dbReference type="SAM" id="MobiDB-lite"/>
    </source>
</evidence>
<dbReference type="Proteomes" id="UP001597641">
    <property type="component" value="Unassembled WGS sequence"/>
</dbReference>
<keyword evidence="3" id="KW-1185">Reference proteome</keyword>